<dbReference type="EMBL" id="JAPMSZ010000012">
    <property type="protein sequence ID" value="KAJ5081360.1"/>
    <property type="molecule type" value="Genomic_DNA"/>
</dbReference>
<comment type="caution">
    <text evidence="2">The sequence shown here is derived from an EMBL/GenBank/DDBJ whole genome shotgun (WGS) entry which is preliminary data.</text>
</comment>
<feature type="compositionally biased region" description="Acidic residues" evidence="1">
    <location>
        <begin position="26"/>
        <end position="36"/>
    </location>
</feature>
<sequence length="372" mass="41035">MDGKPIQPSDEGADPSHADMARTDSPDPEEDSDSDGEASIKSTRSCSWQNLGGTMENGRRYCDGTYFMPNDEPELTRLNIVHQIYLMMLDGRLTTAPLTMEEPRILDVGTGPGDWAIEMSAEYPRASVIASDIGVFDSGLGHLSLPNVDFQLADAQSEWTYHEPFDLVHMRGLSGAFQDWHAIYRQAFTHLKPGGYLEVADADPAGDTMTNPDADESYIRIFAAAMRSAAESAGYPRDLLHLQTSALSAAGFVDVRVLERFIPIGLWPDDLHEKSLGKMALIAALEGLEAFALRPLTRSGCWSLDAARDLCEKVKGEFLTADRITARVRVVTGRKPVSYSQRREEVLARAMRKVRMYDGPAESESEPKSNSD</sequence>
<feature type="region of interest" description="Disordered" evidence="1">
    <location>
        <begin position="1"/>
        <end position="44"/>
    </location>
</feature>
<name>A0A9W9JTQ6_9EURO</name>
<dbReference type="Gene3D" id="3.40.50.150">
    <property type="entry name" value="Vaccinia Virus protein VP39"/>
    <property type="match status" value="1"/>
</dbReference>
<proteinExistence type="predicted"/>
<dbReference type="Pfam" id="PF13489">
    <property type="entry name" value="Methyltransf_23"/>
    <property type="match status" value="1"/>
</dbReference>
<organism evidence="2 3">
    <name type="scientific">Penicillium alfredii</name>
    <dbReference type="NCBI Taxonomy" id="1506179"/>
    <lineage>
        <taxon>Eukaryota</taxon>
        <taxon>Fungi</taxon>
        <taxon>Dikarya</taxon>
        <taxon>Ascomycota</taxon>
        <taxon>Pezizomycotina</taxon>
        <taxon>Eurotiomycetes</taxon>
        <taxon>Eurotiomycetidae</taxon>
        <taxon>Eurotiales</taxon>
        <taxon>Aspergillaceae</taxon>
        <taxon>Penicillium</taxon>
    </lineage>
</organism>
<dbReference type="PANTHER" id="PTHR43591:SF10">
    <property type="entry name" value="ABC TRANSMEMBRANE TYPE-1 DOMAIN-CONTAINING PROTEIN-RELATED"/>
    <property type="match status" value="1"/>
</dbReference>
<evidence type="ECO:0000313" key="3">
    <source>
        <dbReference type="Proteomes" id="UP001141434"/>
    </source>
</evidence>
<dbReference type="OrthoDB" id="2013972at2759"/>
<dbReference type="PANTHER" id="PTHR43591">
    <property type="entry name" value="METHYLTRANSFERASE"/>
    <property type="match status" value="1"/>
</dbReference>
<gene>
    <name evidence="2" type="ORF">NUU61_009624</name>
</gene>
<dbReference type="GeneID" id="81399318"/>
<feature type="compositionally biased region" description="Basic and acidic residues" evidence="1">
    <location>
        <begin position="14"/>
        <end position="25"/>
    </location>
</feature>
<keyword evidence="3" id="KW-1185">Reference proteome</keyword>
<dbReference type="RefSeq" id="XP_056506647.1">
    <property type="nucleotide sequence ID" value="XM_056660149.1"/>
</dbReference>
<protein>
    <submittedName>
        <fullName evidence="2">Uncharacterized protein</fullName>
    </submittedName>
</protein>
<dbReference type="InterPro" id="IPR029063">
    <property type="entry name" value="SAM-dependent_MTases_sf"/>
</dbReference>
<reference evidence="2" key="1">
    <citation type="submission" date="2022-11" db="EMBL/GenBank/DDBJ databases">
        <authorList>
            <person name="Petersen C."/>
        </authorList>
    </citation>
    <scope>NUCLEOTIDE SEQUENCE</scope>
    <source>
        <strain evidence="2">IBT 34128</strain>
    </source>
</reference>
<dbReference type="GO" id="GO:0008168">
    <property type="term" value="F:methyltransferase activity"/>
    <property type="evidence" value="ECO:0007669"/>
    <property type="project" value="TreeGrafter"/>
</dbReference>
<accession>A0A9W9JTQ6</accession>
<dbReference type="AlphaFoldDB" id="A0A9W9JTQ6"/>
<reference evidence="2" key="2">
    <citation type="journal article" date="2023" name="IMA Fungus">
        <title>Comparative genomic study of the Penicillium genus elucidates a diverse pangenome and 15 lateral gene transfer events.</title>
        <authorList>
            <person name="Petersen C."/>
            <person name="Sorensen T."/>
            <person name="Nielsen M.R."/>
            <person name="Sondergaard T.E."/>
            <person name="Sorensen J.L."/>
            <person name="Fitzpatrick D.A."/>
            <person name="Frisvad J.C."/>
            <person name="Nielsen K.L."/>
        </authorList>
    </citation>
    <scope>NUCLEOTIDE SEQUENCE</scope>
    <source>
        <strain evidence="2">IBT 34128</strain>
    </source>
</reference>
<evidence type="ECO:0000313" key="2">
    <source>
        <dbReference type="EMBL" id="KAJ5081360.1"/>
    </source>
</evidence>
<evidence type="ECO:0000256" key="1">
    <source>
        <dbReference type="SAM" id="MobiDB-lite"/>
    </source>
</evidence>
<dbReference type="CDD" id="cd02440">
    <property type="entry name" value="AdoMet_MTases"/>
    <property type="match status" value="1"/>
</dbReference>
<dbReference type="SUPFAM" id="SSF53335">
    <property type="entry name" value="S-adenosyl-L-methionine-dependent methyltransferases"/>
    <property type="match status" value="1"/>
</dbReference>
<dbReference type="Proteomes" id="UP001141434">
    <property type="component" value="Unassembled WGS sequence"/>
</dbReference>